<dbReference type="InterPro" id="IPR052373">
    <property type="entry name" value="Gamma-glu_amide_hydrolase"/>
</dbReference>
<evidence type="ECO:0000259" key="2">
    <source>
        <dbReference type="PROSITE" id="PS51278"/>
    </source>
</evidence>
<accession>A0A1Y6FLR7</accession>
<proteinExistence type="predicted"/>
<dbReference type="AlphaFoldDB" id="A0A1Y6FLR7"/>
<keyword evidence="1 3" id="KW-0315">Glutamine amidotransferase</keyword>
<dbReference type="Pfam" id="PF13230">
    <property type="entry name" value="GATase_4"/>
    <property type="match status" value="1"/>
</dbReference>
<keyword evidence="3" id="KW-0808">Transferase</keyword>
<dbReference type="GO" id="GO:0016740">
    <property type="term" value="F:transferase activity"/>
    <property type="evidence" value="ECO:0007669"/>
    <property type="project" value="UniProtKB-KW"/>
</dbReference>
<protein>
    <submittedName>
        <fullName evidence="3">Glutamine amidotransferase</fullName>
    </submittedName>
</protein>
<feature type="domain" description="Glutamine amidotransferase type-2" evidence="2">
    <location>
        <begin position="2"/>
        <end position="261"/>
    </location>
</feature>
<dbReference type="PANTHER" id="PTHR43187:SF1">
    <property type="entry name" value="GLUTAMINE AMIDOTRANSFERASE DUG3-RELATED"/>
    <property type="match status" value="1"/>
</dbReference>
<evidence type="ECO:0000313" key="3">
    <source>
        <dbReference type="EMBL" id="SMQ75719.1"/>
    </source>
</evidence>
<dbReference type="EMBL" id="FXWK01000001">
    <property type="protein sequence ID" value="SMQ75719.1"/>
    <property type="molecule type" value="Genomic_DNA"/>
</dbReference>
<dbReference type="PROSITE" id="PS51278">
    <property type="entry name" value="GATASE_TYPE_2"/>
    <property type="match status" value="1"/>
</dbReference>
<name>A0A1Y6FLR7_9HYPH</name>
<dbReference type="Proteomes" id="UP000194474">
    <property type="component" value="Unassembled WGS sequence"/>
</dbReference>
<evidence type="ECO:0000256" key="1">
    <source>
        <dbReference type="ARBA" id="ARBA00022962"/>
    </source>
</evidence>
<dbReference type="PANTHER" id="PTHR43187">
    <property type="entry name" value="GLUTAMINE AMIDOTRANSFERASE DUG3-RELATED"/>
    <property type="match status" value="1"/>
</dbReference>
<dbReference type="InterPro" id="IPR026869">
    <property type="entry name" value="EgtC-like"/>
</dbReference>
<keyword evidence="4" id="KW-1185">Reference proteome</keyword>
<gene>
    <name evidence="3" type="ORF">SAMN06295905_2401</name>
</gene>
<sequence length="261" mass="28122">MCRFLAYSGRAIFLDTLLIAPNASLVRQSLAAREAKTVVNGDGCGVGWYGARPEPGLYKGILPAWSDANLASLCHQVEAGLFLAHVRSATSGEVTMANCHPFASGRHLFMHNGQIGGYESIRRSIEALIPDDLYHSRRGNSDSEAMFLAAMGGSMSQDPAGAIAAMLRTCRRIQQANGVAQPLRFTAILSDGKALHAFRWSSDDHPPSLYWCQLETGIAVASEPFGDTAQLWRPVAPGTHMVVIDGKVDCRDFEVFASLAA</sequence>
<reference evidence="4" key="1">
    <citation type="submission" date="2017-04" db="EMBL/GenBank/DDBJ databases">
        <authorList>
            <person name="Varghese N."/>
            <person name="Submissions S."/>
        </authorList>
    </citation>
    <scope>NUCLEOTIDE SEQUENCE [LARGE SCALE GENOMIC DNA]</scope>
</reference>
<dbReference type="CDD" id="cd01908">
    <property type="entry name" value="YafJ"/>
    <property type="match status" value="1"/>
</dbReference>
<organism evidence="3 4">
    <name type="scientific">Devosia lucknowensis</name>
    <dbReference type="NCBI Taxonomy" id="1096929"/>
    <lineage>
        <taxon>Bacteria</taxon>
        <taxon>Pseudomonadati</taxon>
        <taxon>Pseudomonadota</taxon>
        <taxon>Alphaproteobacteria</taxon>
        <taxon>Hyphomicrobiales</taxon>
        <taxon>Devosiaceae</taxon>
        <taxon>Devosia</taxon>
    </lineage>
</organism>
<dbReference type="InterPro" id="IPR029055">
    <property type="entry name" value="Ntn_hydrolases_N"/>
</dbReference>
<dbReference type="OrthoDB" id="9804310at2"/>
<evidence type="ECO:0000313" key="4">
    <source>
        <dbReference type="Proteomes" id="UP000194474"/>
    </source>
</evidence>
<dbReference type="SUPFAM" id="SSF56235">
    <property type="entry name" value="N-terminal nucleophile aminohydrolases (Ntn hydrolases)"/>
    <property type="match status" value="1"/>
</dbReference>
<dbReference type="InterPro" id="IPR017932">
    <property type="entry name" value="GATase_2_dom"/>
</dbReference>
<dbReference type="RefSeq" id="WP_086470624.1">
    <property type="nucleotide sequence ID" value="NZ_FXWK01000001.1"/>
</dbReference>
<dbReference type="Gene3D" id="3.60.20.10">
    <property type="entry name" value="Glutamine Phosphoribosylpyrophosphate, subunit 1, domain 1"/>
    <property type="match status" value="1"/>
</dbReference>